<comment type="caution">
    <text evidence="5">The sequence shown here is derived from an EMBL/GenBank/DDBJ whole genome shotgun (WGS) entry which is preliminary data.</text>
</comment>
<evidence type="ECO:0000256" key="1">
    <source>
        <dbReference type="ARBA" id="ARBA00022737"/>
    </source>
</evidence>
<dbReference type="InterPro" id="IPR002110">
    <property type="entry name" value="Ankyrin_rpt"/>
</dbReference>
<dbReference type="EMBL" id="CALLCH030000009">
    <property type="protein sequence ID" value="CAI4213850.1"/>
    <property type="molecule type" value="Genomic_DNA"/>
</dbReference>
<dbReference type="PANTHER" id="PTHR24198:SF165">
    <property type="entry name" value="ANKYRIN REPEAT-CONTAINING PROTEIN-RELATED"/>
    <property type="match status" value="1"/>
</dbReference>
<feature type="repeat" description="ANK" evidence="3">
    <location>
        <begin position="791"/>
        <end position="823"/>
    </location>
</feature>
<dbReference type="SMART" id="SM00248">
    <property type="entry name" value="ANK"/>
    <property type="match status" value="9"/>
</dbReference>
<dbReference type="Proteomes" id="UP000838763">
    <property type="component" value="Unassembled WGS sequence"/>
</dbReference>
<evidence type="ECO:0000313" key="6">
    <source>
        <dbReference type="Proteomes" id="UP000838763"/>
    </source>
</evidence>
<sequence length="1324" mass="145832">MSSSESRTSPFAVSGASTEAAEKCAASLPEEVWLKFRNSEPEDIIYDMERMKGTYHQTEELICFIRRVQLVTEPVEWFSSQGLSPRTVKSSSPIWGLVRLALDTAGAPGDRRIKREARLANMIESEDPNPEASWERRVSEEYLNTAGKMNNTMAPFQQRHDLALRHIGNWLGVQDCDTDIDRFRLQPHTTDWVLQHPEVVRWKRERKTQLLWISGPPGCGKTHAYVKLLRNMSGDGEDAMRFFFDRSDNSRTLTDALLRTWIYQLVAMSCSHSSQAMRLAWARQRIGATRVATKEQVRDLFTSLLKVVVVCCFTADGIDECADRVELRKILDIIPATASLTMTPDLFGKSLGRYIRDQLNDLPGDRSAEQLGCIQGCLEGPHATFLGVRLAMQRLRRSNAEEDTVVEMVKNLSDDVNDIYDEILAEVDASPHGAQQMAYAVFFWILSARRLLTLDELLSLLAVRLSGSAGEDEDNDESAYYVPIHSENPQELIESITGGLVVCGDQRQAVCFTHSTAAERLNKQRVLSMAAEYHEAPPLFPHDSIATAVCMRYLSLNILATEASPTGSGLELTDVVRLSSPASGVLGALVYAAGHWFLHARKAGDMDATTLRIGARFLDGGRPNMELSWRVYWFAHGGIHPGAQLPRGFSSLHVTTYFDLYALFLHLLPDVPATSVDSNGASVVWWAASLGRDQFVEQLLEHGADPQQPDAAVAAGHRSSFADIWEPPQAQMTVDPPRAWDDIRNDRTDRGRTVVHLAALHRGRSGTLSDLIQVGNCDSNRLPIVDRVDNAGQTALHLAACHDWEVMVRHLQLLGADGAIQDAAGKNAYHRATEGGCTRAAAALAERSALDRLLGRYESTINGQRRALGMERAWNLKLRMFKVPGSAKAAAGEVQDEYEDHADFCGGLKRDRGCPARGRGRGHSPLATDSSGRTILHHSIIMQEDDLMSAMLNSLAIEEKEFRALLGAQDDRGWTALHYAALGQSPDVIETLVSAGAPTDTRGIKTRRRAGELAQRDRFGRVPAFRAAEARRWDVLQILCPETKLAPRDILSIVGVLATSKCTAPDLFPMLLERLPPFCLAHAGMHAHGLAQLLLVGNATINGGSAMTEASPLLVALEAGDWGVATFLVRCGADVNWPRDRRPILAAVKHGGPECVEMLLRHGAKAHHVFRDSVPAPKMLLPDDGRGDGSSCPAESKHIVRVLTKYGAPIFRGPFPRGGLQLLVAPDNHGNAPIHVAILAGDVEAVQMELDAGVPVDWASFGFGKKTPLRLAVERDDMGVTALLLRYGANPGELLDREPDDFMDPLSQEMRELLERSRTPRELL</sequence>
<dbReference type="SUPFAM" id="SSF48403">
    <property type="entry name" value="Ankyrin repeat"/>
    <property type="match status" value="2"/>
</dbReference>
<feature type="repeat" description="ANK" evidence="3">
    <location>
        <begin position="679"/>
        <end position="711"/>
    </location>
</feature>
<dbReference type="Pfam" id="PF24883">
    <property type="entry name" value="NPHP3_N"/>
    <property type="match status" value="1"/>
</dbReference>
<dbReference type="InterPro" id="IPR036770">
    <property type="entry name" value="Ankyrin_rpt-contain_sf"/>
</dbReference>
<dbReference type="InterPro" id="IPR056884">
    <property type="entry name" value="NPHP3-like_N"/>
</dbReference>
<dbReference type="Gene3D" id="1.25.40.20">
    <property type="entry name" value="Ankyrin repeat-containing domain"/>
    <property type="match status" value="4"/>
</dbReference>
<proteinExistence type="predicted"/>
<keyword evidence="6" id="KW-1185">Reference proteome</keyword>
<feature type="repeat" description="ANK" evidence="3">
    <location>
        <begin position="1229"/>
        <end position="1261"/>
    </location>
</feature>
<protein>
    <recommendedName>
        <fullName evidence="4">Nephrocystin 3-like N-terminal domain-containing protein</fullName>
    </recommendedName>
</protein>
<dbReference type="Pfam" id="PF12796">
    <property type="entry name" value="Ank_2"/>
    <property type="match status" value="1"/>
</dbReference>
<accession>A0A9P1GZM9</accession>
<evidence type="ECO:0000256" key="3">
    <source>
        <dbReference type="PROSITE-ProRule" id="PRU00023"/>
    </source>
</evidence>
<dbReference type="OrthoDB" id="7464126at2759"/>
<feature type="repeat" description="ANK" evidence="3">
    <location>
        <begin position="972"/>
        <end position="1004"/>
    </location>
</feature>
<name>A0A9P1GZM9_9PEZI</name>
<organism evidence="5 6">
    <name type="scientific">Parascedosporium putredinis</name>
    <dbReference type="NCBI Taxonomy" id="1442378"/>
    <lineage>
        <taxon>Eukaryota</taxon>
        <taxon>Fungi</taxon>
        <taxon>Dikarya</taxon>
        <taxon>Ascomycota</taxon>
        <taxon>Pezizomycotina</taxon>
        <taxon>Sordariomycetes</taxon>
        <taxon>Hypocreomycetidae</taxon>
        <taxon>Microascales</taxon>
        <taxon>Microascaceae</taxon>
        <taxon>Parascedosporium</taxon>
    </lineage>
</organism>
<dbReference type="PROSITE" id="PS50088">
    <property type="entry name" value="ANK_REPEAT"/>
    <property type="match status" value="4"/>
</dbReference>
<dbReference type="PROSITE" id="PS50297">
    <property type="entry name" value="ANK_REP_REGION"/>
    <property type="match status" value="2"/>
</dbReference>
<evidence type="ECO:0000313" key="5">
    <source>
        <dbReference type="EMBL" id="CAI4213850.1"/>
    </source>
</evidence>
<keyword evidence="1" id="KW-0677">Repeat</keyword>
<dbReference type="SUPFAM" id="SSF52540">
    <property type="entry name" value="P-loop containing nucleoside triphosphate hydrolases"/>
    <property type="match status" value="1"/>
</dbReference>
<feature type="domain" description="Nephrocystin 3-like N-terminal" evidence="4">
    <location>
        <begin position="189"/>
        <end position="333"/>
    </location>
</feature>
<gene>
    <name evidence="5" type="ORF">PPNO1_LOCUS3594</name>
</gene>
<evidence type="ECO:0000259" key="4">
    <source>
        <dbReference type="Pfam" id="PF24883"/>
    </source>
</evidence>
<dbReference type="Gene3D" id="3.40.50.300">
    <property type="entry name" value="P-loop containing nucleotide triphosphate hydrolases"/>
    <property type="match status" value="1"/>
</dbReference>
<dbReference type="PANTHER" id="PTHR24198">
    <property type="entry name" value="ANKYRIN REPEAT AND PROTEIN KINASE DOMAIN-CONTAINING PROTEIN"/>
    <property type="match status" value="1"/>
</dbReference>
<keyword evidence="2 3" id="KW-0040">ANK repeat</keyword>
<dbReference type="InterPro" id="IPR027417">
    <property type="entry name" value="P-loop_NTPase"/>
</dbReference>
<evidence type="ECO:0000256" key="2">
    <source>
        <dbReference type="ARBA" id="ARBA00023043"/>
    </source>
</evidence>
<reference evidence="5" key="1">
    <citation type="submission" date="2022-11" db="EMBL/GenBank/DDBJ databases">
        <authorList>
            <person name="Scott C."/>
            <person name="Bruce N."/>
        </authorList>
    </citation>
    <scope>NUCLEOTIDE SEQUENCE</scope>
</reference>